<dbReference type="AlphaFoldDB" id="A0A086T2R0"/>
<evidence type="ECO:0000256" key="2">
    <source>
        <dbReference type="ARBA" id="ARBA00009543"/>
    </source>
</evidence>
<keyword evidence="7" id="KW-0539">Nucleus</keyword>
<dbReference type="PANTHER" id="PTHR10445">
    <property type="entry name" value="GENERAL TRANSCRIPTION FACTOR IIF SUBUNIT 2"/>
    <property type="match status" value="1"/>
</dbReference>
<keyword evidence="6" id="KW-0804">Transcription</keyword>
<feature type="region of interest" description="Disordered" evidence="10">
    <location>
        <begin position="1"/>
        <end position="26"/>
    </location>
</feature>
<name>A0A086T2R0_HAPC1</name>
<dbReference type="InterPro" id="IPR040504">
    <property type="entry name" value="TFIIF_beta_N"/>
</dbReference>
<proteinExistence type="inferred from homology"/>
<dbReference type="SUPFAM" id="SSF50916">
    <property type="entry name" value="Rap30/74 interaction domains"/>
    <property type="match status" value="1"/>
</dbReference>
<sequence>MADAAHIKTEAEAEASPGRVGTPDEEDLYEDAGDLEFYDKNAGPNTENIYLARVPGYVWEAWVKMTEKLGDNDEVQIGTLRNWNEVKPNGLVEPKLRMLLNSDVPEHQRLPREYDIDVNSSTMQNHYIFSEEDLPGFKAKNKARAEAIAAGITPAMLRNKEGGGGRPERPSYDRRSRYQPYYRKAIPKKTKLVGKIKFDLRMEPRDKEEENKLVGMQLAEMERPKTGLQIISRNKASALTSNLGTANAAKWSNNFIKSAPATAKPKKGETIKAARIPKDQLLDLIFDCFRQYQYWPMKALRQRTQQPDAYLRQVLEEVAVLNKSGRFANNYSLSDAYKDKSSEAKEAAAEADDDEDDDDEEMEDVLPGA</sequence>
<dbReference type="InterPro" id="IPR011039">
    <property type="entry name" value="TFIIF_interaction"/>
</dbReference>
<dbReference type="HOGENOM" id="CLU_047858_0_2_1"/>
<evidence type="ECO:0000313" key="14">
    <source>
        <dbReference type="Proteomes" id="UP000029964"/>
    </source>
</evidence>
<reference evidence="14" key="1">
    <citation type="journal article" date="2014" name="Genome Announc.">
        <title>Genome sequence and annotation of Acremonium chrysogenum, producer of the beta-lactam antibiotic cephalosporin C.</title>
        <authorList>
            <person name="Terfehr D."/>
            <person name="Dahlmann T.A."/>
            <person name="Specht T."/>
            <person name="Zadra I."/>
            <person name="Kuernsteiner H."/>
            <person name="Kueck U."/>
        </authorList>
    </citation>
    <scope>NUCLEOTIDE SEQUENCE [LARGE SCALE GENOMIC DNA]</scope>
    <source>
        <strain evidence="14">ATCC 11550 / CBS 779.69 / DSM 880 / IAM 14645 / JCM 23072 / IMI 49137</strain>
    </source>
</reference>
<organism evidence="13 14">
    <name type="scientific">Hapsidospora chrysogenum (strain ATCC 11550 / CBS 779.69 / DSM 880 / IAM 14645 / JCM 23072 / IMI 49137)</name>
    <name type="common">Acremonium chrysogenum</name>
    <dbReference type="NCBI Taxonomy" id="857340"/>
    <lineage>
        <taxon>Eukaryota</taxon>
        <taxon>Fungi</taxon>
        <taxon>Dikarya</taxon>
        <taxon>Ascomycota</taxon>
        <taxon>Pezizomycotina</taxon>
        <taxon>Sordariomycetes</taxon>
        <taxon>Hypocreomycetidae</taxon>
        <taxon>Hypocreales</taxon>
        <taxon>Bionectriaceae</taxon>
        <taxon>Hapsidospora</taxon>
    </lineage>
</organism>
<gene>
    <name evidence="13" type="ORF">ACRE_056320</name>
</gene>
<comment type="caution">
    <text evidence="13">The sequence shown here is derived from an EMBL/GenBank/DDBJ whole genome shotgun (WGS) entry which is preliminary data.</text>
</comment>
<feature type="compositionally biased region" description="Basic and acidic residues" evidence="10">
    <location>
        <begin position="337"/>
        <end position="348"/>
    </location>
</feature>
<feature type="compositionally biased region" description="Acidic residues" evidence="10">
    <location>
        <begin position="349"/>
        <end position="369"/>
    </location>
</feature>
<dbReference type="SUPFAM" id="SSF46785">
    <property type="entry name" value="Winged helix' DNA-binding domain"/>
    <property type="match status" value="1"/>
</dbReference>
<keyword evidence="13" id="KW-0396">Initiation factor</keyword>
<dbReference type="EMBL" id="JPKY01000065">
    <property type="protein sequence ID" value="KFH43642.1"/>
    <property type="molecule type" value="Genomic_DNA"/>
</dbReference>
<dbReference type="GO" id="GO:0005674">
    <property type="term" value="C:transcription factor TFIIF complex"/>
    <property type="evidence" value="ECO:0007669"/>
    <property type="project" value="InterPro"/>
</dbReference>
<keyword evidence="14" id="KW-1185">Reference proteome</keyword>
<evidence type="ECO:0000256" key="3">
    <source>
        <dbReference type="ARBA" id="ARBA00021453"/>
    </source>
</evidence>
<evidence type="ECO:0000256" key="10">
    <source>
        <dbReference type="SAM" id="MobiDB-lite"/>
    </source>
</evidence>
<feature type="region of interest" description="Disordered" evidence="10">
    <location>
        <begin position="337"/>
        <end position="369"/>
    </location>
</feature>
<dbReference type="Pfam" id="PF17683">
    <property type="entry name" value="TFIIF_beta_N"/>
    <property type="match status" value="1"/>
</dbReference>
<dbReference type="InterPro" id="IPR040450">
    <property type="entry name" value="TFIIF_beta_HTH"/>
</dbReference>
<dbReference type="OrthoDB" id="26094at2759"/>
<dbReference type="InterPro" id="IPR036388">
    <property type="entry name" value="WH-like_DNA-bd_sf"/>
</dbReference>
<dbReference type="GO" id="GO:0006367">
    <property type="term" value="P:transcription initiation at RNA polymerase II promoter"/>
    <property type="evidence" value="ECO:0007669"/>
    <property type="project" value="InterPro"/>
</dbReference>
<evidence type="ECO:0000256" key="1">
    <source>
        <dbReference type="ARBA" id="ARBA00004123"/>
    </source>
</evidence>
<feature type="compositionally biased region" description="Basic and acidic residues" evidence="10">
    <location>
        <begin position="1"/>
        <end position="11"/>
    </location>
</feature>
<keyword evidence="4" id="KW-0805">Transcription regulation</keyword>
<comment type="similarity">
    <text evidence="2">Belongs to the TFIIF beta subunit family.</text>
</comment>
<comment type="subcellular location">
    <subcellularLocation>
        <location evidence="1">Nucleus</location>
    </subcellularLocation>
</comment>
<evidence type="ECO:0000256" key="9">
    <source>
        <dbReference type="ARBA" id="ARBA00081863"/>
    </source>
</evidence>
<dbReference type="Pfam" id="PF02270">
    <property type="entry name" value="TFIIF_beta"/>
    <property type="match status" value="1"/>
</dbReference>
<dbReference type="Gene3D" id="1.10.10.10">
    <property type="entry name" value="Winged helix-like DNA-binding domain superfamily/Winged helix DNA-binding domain"/>
    <property type="match status" value="1"/>
</dbReference>
<dbReference type="GO" id="GO:0003677">
    <property type="term" value="F:DNA binding"/>
    <property type="evidence" value="ECO:0007669"/>
    <property type="project" value="UniProtKB-KW"/>
</dbReference>
<feature type="domain" description="TFIIF beta subunit HTH" evidence="11">
    <location>
        <begin position="274"/>
        <end position="338"/>
    </location>
</feature>
<evidence type="ECO:0000259" key="11">
    <source>
        <dbReference type="Pfam" id="PF02270"/>
    </source>
</evidence>
<dbReference type="InterPro" id="IPR036390">
    <property type="entry name" value="WH_DNA-bd_sf"/>
</dbReference>
<dbReference type="STRING" id="857340.A0A086T2R0"/>
<dbReference type="PANTHER" id="PTHR10445:SF0">
    <property type="entry name" value="GENERAL TRANSCRIPTION FACTOR IIF SUBUNIT 2"/>
    <property type="match status" value="1"/>
</dbReference>
<evidence type="ECO:0000256" key="7">
    <source>
        <dbReference type="ARBA" id="ARBA00023242"/>
    </source>
</evidence>
<evidence type="ECO:0000256" key="8">
    <source>
        <dbReference type="ARBA" id="ARBA00081473"/>
    </source>
</evidence>
<keyword evidence="5" id="KW-0238">DNA-binding</keyword>
<dbReference type="CDD" id="cd07980">
    <property type="entry name" value="TFIIF_beta"/>
    <property type="match status" value="1"/>
</dbReference>
<protein>
    <recommendedName>
        <fullName evidence="3">Transcription initiation factor IIF subunit beta</fullName>
    </recommendedName>
    <alternativeName>
        <fullName evidence="9">TFIIF medium subunit</fullName>
    </alternativeName>
    <alternativeName>
        <fullName evidence="8">TFIIF-beta</fullName>
    </alternativeName>
</protein>
<dbReference type="InterPro" id="IPR003196">
    <property type="entry name" value="TFIIF_beta"/>
</dbReference>
<accession>A0A086T2R0</accession>
<dbReference type="FunFam" id="1.10.10.10:FF:000035">
    <property type="entry name" value="General transcription factor IIF subunit 2"/>
    <property type="match status" value="1"/>
</dbReference>
<feature type="domain" description="TFIIF beta subunit N-terminal" evidence="12">
    <location>
        <begin position="47"/>
        <end position="204"/>
    </location>
</feature>
<dbReference type="GO" id="GO:0003743">
    <property type="term" value="F:translation initiation factor activity"/>
    <property type="evidence" value="ECO:0007669"/>
    <property type="project" value="UniProtKB-KW"/>
</dbReference>
<dbReference type="Proteomes" id="UP000029964">
    <property type="component" value="Unassembled WGS sequence"/>
</dbReference>
<keyword evidence="13" id="KW-0648">Protein biosynthesis</keyword>
<evidence type="ECO:0000259" key="12">
    <source>
        <dbReference type="Pfam" id="PF17683"/>
    </source>
</evidence>
<evidence type="ECO:0000256" key="6">
    <source>
        <dbReference type="ARBA" id="ARBA00023163"/>
    </source>
</evidence>
<evidence type="ECO:0000256" key="4">
    <source>
        <dbReference type="ARBA" id="ARBA00023015"/>
    </source>
</evidence>
<evidence type="ECO:0000313" key="13">
    <source>
        <dbReference type="EMBL" id="KFH43642.1"/>
    </source>
</evidence>
<evidence type="ECO:0000256" key="5">
    <source>
        <dbReference type="ARBA" id="ARBA00023125"/>
    </source>
</evidence>